<feature type="transmembrane region" description="Helical" evidence="6">
    <location>
        <begin position="85"/>
        <end position="102"/>
    </location>
</feature>
<dbReference type="InterPro" id="IPR003834">
    <property type="entry name" value="Cyt_c_assmbl_TM_dom"/>
</dbReference>
<comment type="caution">
    <text evidence="8">The sequence shown here is derived from an EMBL/GenBank/DDBJ whole genome shotgun (WGS) entry which is preliminary data.</text>
</comment>
<accession>A0A9J6NZ96</accession>
<evidence type="ECO:0000256" key="2">
    <source>
        <dbReference type="ARBA" id="ARBA00006143"/>
    </source>
</evidence>
<feature type="transmembrane region" description="Helical" evidence="6">
    <location>
        <begin position="159"/>
        <end position="180"/>
    </location>
</feature>
<proteinExistence type="inferred from homology"/>
<evidence type="ECO:0000256" key="1">
    <source>
        <dbReference type="ARBA" id="ARBA00004141"/>
    </source>
</evidence>
<reference evidence="8" key="2">
    <citation type="submission" date="2021-04" db="EMBL/GenBank/DDBJ databases">
        <authorList>
            <person name="Dong X."/>
        </authorList>
    </citation>
    <scope>NUCLEOTIDE SEQUENCE</scope>
    <source>
        <strain evidence="8">ZWT</strain>
    </source>
</reference>
<evidence type="ECO:0000256" key="3">
    <source>
        <dbReference type="ARBA" id="ARBA00022692"/>
    </source>
</evidence>
<name>A0A9J6NZ96_9CLOT</name>
<dbReference type="PANTHER" id="PTHR31272:SF6">
    <property type="entry name" value="CYTOCHROME C-TYPE BIOGENESIS CCDA-LIKE CHLOROPLASTIC PROTEIN"/>
    <property type="match status" value="1"/>
</dbReference>
<dbReference type="RefSeq" id="WP_250858780.1">
    <property type="nucleotide sequence ID" value="NZ_JAGSOJ010000002.1"/>
</dbReference>
<evidence type="ECO:0000256" key="4">
    <source>
        <dbReference type="ARBA" id="ARBA00022989"/>
    </source>
</evidence>
<feature type="domain" description="Cytochrome C biogenesis protein transmembrane" evidence="7">
    <location>
        <begin position="10"/>
        <end position="216"/>
    </location>
</feature>
<feature type="transmembrane region" description="Helical" evidence="6">
    <location>
        <begin position="12"/>
        <end position="40"/>
    </location>
</feature>
<comment type="subcellular location">
    <subcellularLocation>
        <location evidence="1">Membrane</location>
        <topology evidence="1">Multi-pass membrane protein</topology>
    </subcellularLocation>
</comment>
<feature type="transmembrane region" description="Helical" evidence="6">
    <location>
        <begin position="52"/>
        <end position="79"/>
    </location>
</feature>
<evidence type="ECO:0000259" key="7">
    <source>
        <dbReference type="Pfam" id="PF02683"/>
    </source>
</evidence>
<evidence type="ECO:0000313" key="8">
    <source>
        <dbReference type="EMBL" id="MCM1989754.1"/>
    </source>
</evidence>
<keyword evidence="3 6" id="KW-0812">Transmembrane</keyword>
<comment type="similarity">
    <text evidence="2">Belongs to the DsbD family.</text>
</comment>
<organism evidence="8 9">
    <name type="scientific">Oceanirhabdus seepicola</name>
    <dbReference type="NCBI Taxonomy" id="2828781"/>
    <lineage>
        <taxon>Bacteria</taxon>
        <taxon>Bacillati</taxon>
        <taxon>Bacillota</taxon>
        <taxon>Clostridia</taxon>
        <taxon>Eubacteriales</taxon>
        <taxon>Clostridiaceae</taxon>
        <taxon>Oceanirhabdus</taxon>
    </lineage>
</organism>
<dbReference type="PANTHER" id="PTHR31272">
    <property type="entry name" value="CYTOCHROME C-TYPE BIOGENESIS PROTEIN HI_1454-RELATED"/>
    <property type="match status" value="1"/>
</dbReference>
<dbReference type="GO" id="GO:0016020">
    <property type="term" value="C:membrane"/>
    <property type="evidence" value="ECO:0007669"/>
    <property type="project" value="UniProtKB-SubCell"/>
</dbReference>
<evidence type="ECO:0000256" key="5">
    <source>
        <dbReference type="ARBA" id="ARBA00023136"/>
    </source>
</evidence>
<gene>
    <name evidence="8" type="ORF">KDK92_08385</name>
</gene>
<protein>
    <submittedName>
        <fullName evidence="8">Cytochrome c biogenesis protein CcdA</fullName>
    </submittedName>
</protein>
<evidence type="ECO:0000313" key="9">
    <source>
        <dbReference type="Proteomes" id="UP001056429"/>
    </source>
</evidence>
<reference evidence="8" key="1">
    <citation type="journal article" date="2021" name="mSystems">
        <title>Bacteria and Archaea Synergistically Convert Glycine Betaine to Biogenic Methane in the Formosa Cold Seep of the South China Sea.</title>
        <authorList>
            <person name="Li L."/>
            <person name="Zhang W."/>
            <person name="Zhang S."/>
            <person name="Song L."/>
            <person name="Sun Q."/>
            <person name="Zhang H."/>
            <person name="Xiang H."/>
            <person name="Dong X."/>
        </authorList>
    </citation>
    <scope>NUCLEOTIDE SEQUENCE</scope>
    <source>
        <strain evidence="8">ZWT</strain>
    </source>
</reference>
<feature type="transmembrane region" description="Helical" evidence="6">
    <location>
        <begin position="200"/>
        <end position="217"/>
    </location>
</feature>
<feature type="transmembrane region" description="Helical" evidence="6">
    <location>
        <begin position="123"/>
        <end position="147"/>
    </location>
</feature>
<keyword evidence="4 6" id="KW-1133">Transmembrane helix</keyword>
<keyword evidence="5 6" id="KW-0472">Membrane</keyword>
<dbReference type="GO" id="GO:0017004">
    <property type="term" value="P:cytochrome complex assembly"/>
    <property type="evidence" value="ECO:0007669"/>
    <property type="project" value="InterPro"/>
</dbReference>
<dbReference type="EMBL" id="JAGSOJ010000002">
    <property type="protein sequence ID" value="MCM1989754.1"/>
    <property type="molecule type" value="Genomic_DNA"/>
</dbReference>
<dbReference type="Pfam" id="PF02683">
    <property type="entry name" value="DsbD_TM"/>
    <property type="match status" value="1"/>
</dbReference>
<dbReference type="InterPro" id="IPR051790">
    <property type="entry name" value="Cytochrome_c-biogenesis_DsbD"/>
</dbReference>
<dbReference type="Proteomes" id="UP001056429">
    <property type="component" value="Unassembled WGS sequence"/>
</dbReference>
<sequence length="219" mass="23782">MSIDVNANLITTLFFVFSTGLVSGLSPCTLPTVTFVAAYVNGKQNYSKKSGFIISLAFTLGIAFMLSILGLFAGAIGSILKDIKVINYVIAVILLVMGLWLLKIFDFDFNNKTVQILPRKGSGIVGAFLLGIPFGISASPCTLPITASMIAYSAEKGSMIYGMLLMFTYALGRSMPLIFVGTFTDLLKNVQILSKYQERIEKISGAILILIALYFIWKA</sequence>
<keyword evidence="9" id="KW-1185">Reference proteome</keyword>
<evidence type="ECO:0000256" key="6">
    <source>
        <dbReference type="SAM" id="Phobius"/>
    </source>
</evidence>
<dbReference type="AlphaFoldDB" id="A0A9J6NZ96"/>